<gene>
    <name evidence="2" type="ORF">SAMN05421795_10684</name>
</gene>
<dbReference type="Pfam" id="PF09945">
    <property type="entry name" value="DUF2177"/>
    <property type="match status" value="1"/>
</dbReference>
<evidence type="ECO:0000256" key="1">
    <source>
        <dbReference type="SAM" id="Phobius"/>
    </source>
</evidence>
<evidence type="ECO:0000313" key="3">
    <source>
        <dbReference type="Proteomes" id="UP000186098"/>
    </source>
</evidence>
<keyword evidence="1" id="KW-0812">Transmembrane</keyword>
<evidence type="ECO:0000313" key="2">
    <source>
        <dbReference type="EMBL" id="SIS82643.1"/>
    </source>
</evidence>
<reference evidence="3" key="1">
    <citation type="submission" date="2017-01" db="EMBL/GenBank/DDBJ databases">
        <authorList>
            <person name="Varghese N."/>
            <person name="Submissions S."/>
        </authorList>
    </citation>
    <scope>NUCLEOTIDE SEQUENCE [LARGE SCALE GENOMIC DNA]</scope>
    <source>
        <strain evidence="3">DSM 18714</strain>
    </source>
</reference>
<feature type="transmembrane region" description="Helical" evidence="1">
    <location>
        <begin position="51"/>
        <end position="71"/>
    </location>
</feature>
<proteinExistence type="predicted"/>
<dbReference type="InterPro" id="IPR018687">
    <property type="entry name" value="DUF2177_membr"/>
</dbReference>
<name>A0A1N7M9B3_9RHOB</name>
<feature type="transmembrane region" description="Helical" evidence="1">
    <location>
        <begin position="7"/>
        <end position="31"/>
    </location>
</feature>
<dbReference type="AlphaFoldDB" id="A0A1N7M9B3"/>
<accession>A0A1N7M9B3</accession>
<organism evidence="2 3">
    <name type="scientific">Phaeovulum vinaykumarii</name>
    <dbReference type="NCBI Taxonomy" id="407234"/>
    <lineage>
        <taxon>Bacteria</taxon>
        <taxon>Pseudomonadati</taxon>
        <taxon>Pseudomonadota</taxon>
        <taxon>Alphaproteobacteria</taxon>
        <taxon>Rhodobacterales</taxon>
        <taxon>Paracoccaceae</taxon>
        <taxon>Phaeovulum</taxon>
    </lineage>
</organism>
<feature type="transmembrane region" description="Helical" evidence="1">
    <location>
        <begin position="83"/>
        <end position="102"/>
    </location>
</feature>
<dbReference type="RefSeq" id="WP_235816296.1">
    <property type="nucleotide sequence ID" value="NZ_FTOM01000006.1"/>
</dbReference>
<dbReference type="Proteomes" id="UP000186098">
    <property type="component" value="Unassembled WGS sequence"/>
</dbReference>
<keyword evidence="1" id="KW-0472">Membrane</keyword>
<sequence>MRAVLSFVVLLVVTMVILLGIDAVMLASYMAPMFERHIGDLMLDEIRLGPAAIFYLGYPVGVVLLVGWPAYRAGSAFSALWRGGLLGAIAYGTYEFTNYAIMEAWALEMVLSDVPWGAVLTGFSAWAGVTLTQRILRPGAKSETA</sequence>
<dbReference type="STRING" id="407234.SAMN05421795_10684"/>
<dbReference type="EMBL" id="FTOM01000006">
    <property type="protein sequence ID" value="SIS82643.1"/>
    <property type="molecule type" value="Genomic_DNA"/>
</dbReference>
<feature type="transmembrane region" description="Helical" evidence="1">
    <location>
        <begin position="114"/>
        <end position="132"/>
    </location>
</feature>
<keyword evidence="1" id="KW-1133">Transmembrane helix</keyword>
<keyword evidence="3" id="KW-1185">Reference proteome</keyword>
<protein>
    <submittedName>
        <fullName evidence="2">Uncharacterized membrane protein</fullName>
    </submittedName>
</protein>